<dbReference type="OMA" id="ANKTFPA"/>
<dbReference type="AlphaFoldDB" id="A0A8T2REZ0"/>
<dbReference type="InterPro" id="IPR011333">
    <property type="entry name" value="SKP1/BTB/POZ_sf"/>
</dbReference>
<gene>
    <name evidence="4" type="ORF">KP509_27G030400</name>
</gene>
<evidence type="ECO:0000256" key="1">
    <source>
        <dbReference type="ARBA" id="ARBA00002668"/>
    </source>
</evidence>
<dbReference type="Pfam" id="PF00651">
    <property type="entry name" value="BTB"/>
    <property type="match status" value="1"/>
</dbReference>
<feature type="domain" description="BTB" evidence="3">
    <location>
        <begin position="112"/>
        <end position="181"/>
    </location>
</feature>
<proteinExistence type="predicted"/>
<dbReference type="PROSITE" id="PS50097">
    <property type="entry name" value="BTB"/>
    <property type="match status" value="1"/>
</dbReference>
<comment type="pathway">
    <text evidence="2">Protein modification; protein ubiquitination.</text>
</comment>
<dbReference type="PANTHER" id="PTHR47274:SF1">
    <property type="entry name" value="BTB_POZ DOMAIN CONTAINING PROTEIN, EXPRESSED"/>
    <property type="match status" value="1"/>
</dbReference>
<evidence type="ECO:0000259" key="3">
    <source>
        <dbReference type="PROSITE" id="PS50097"/>
    </source>
</evidence>
<dbReference type="EMBL" id="CM035432">
    <property type="protein sequence ID" value="KAH7295052.1"/>
    <property type="molecule type" value="Genomic_DNA"/>
</dbReference>
<comment type="function">
    <text evidence="1">May act as a substrate-specific adapter of an E3 ubiquitin-protein ligase complex (CUL3-RBX1-BTB) which mediates the ubiquitination and subsequent proteasomal degradation of target proteins.</text>
</comment>
<dbReference type="PANTHER" id="PTHR47274">
    <property type="entry name" value="BTB/POZ DOMAIN CONTAINING PROTEIN, EXPRESSED-RELATED"/>
    <property type="match status" value="1"/>
</dbReference>
<sequence>MDCCLCDQSLHLFRPRNSICISCYEAAKDILEITSRLDLQEEMETDDSSTEVAQSDQLKMSFPKKFNHSGQGQGLGGAVKQIKQLEQMMCTAANKISYLGAIGEAFTQGYHADLELITDDNVSLRVHKVIMATRSSVFRAMLEKDIYKDDKVSRIHVADIGAMELRHLVEFMYTGQLTMDALQDHIAGLMLAADKYDMPLLIEICEAYLIDTMSTRSALDVLEVATRLSSATTLEEVAMSTIVHNSETILFSKEYEEFAVKNPLLAVKISQSVMKQLTLRATLKSPRNQ</sequence>
<dbReference type="Proteomes" id="UP000825935">
    <property type="component" value="Chromosome 27"/>
</dbReference>
<accession>A0A8T2REZ0</accession>
<name>A0A8T2REZ0_CERRI</name>
<dbReference type="Gene3D" id="1.25.40.420">
    <property type="match status" value="1"/>
</dbReference>
<evidence type="ECO:0000313" key="4">
    <source>
        <dbReference type="EMBL" id="KAH7295052.1"/>
    </source>
</evidence>
<dbReference type="CDD" id="cd18186">
    <property type="entry name" value="BTB_POZ_ZBTB_KLHL-like"/>
    <property type="match status" value="1"/>
</dbReference>
<dbReference type="InterPro" id="IPR044784">
    <property type="entry name" value="At1g01640-like"/>
</dbReference>
<dbReference type="OrthoDB" id="6359943at2759"/>
<dbReference type="SUPFAM" id="SSF54695">
    <property type="entry name" value="POZ domain"/>
    <property type="match status" value="1"/>
</dbReference>
<protein>
    <recommendedName>
        <fullName evidence="3">BTB domain-containing protein</fullName>
    </recommendedName>
</protein>
<comment type="caution">
    <text evidence="4">The sequence shown here is derived from an EMBL/GenBank/DDBJ whole genome shotgun (WGS) entry which is preliminary data.</text>
</comment>
<evidence type="ECO:0000256" key="2">
    <source>
        <dbReference type="ARBA" id="ARBA00004906"/>
    </source>
</evidence>
<organism evidence="4 5">
    <name type="scientific">Ceratopteris richardii</name>
    <name type="common">Triangle waterfern</name>
    <dbReference type="NCBI Taxonomy" id="49495"/>
    <lineage>
        <taxon>Eukaryota</taxon>
        <taxon>Viridiplantae</taxon>
        <taxon>Streptophyta</taxon>
        <taxon>Embryophyta</taxon>
        <taxon>Tracheophyta</taxon>
        <taxon>Polypodiopsida</taxon>
        <taxon>Polypodiidae</taxon>
        <taxon>Polypodiales</taxon>
        <taxon>Pteridineae</taxon>
        <taxon>Pteridaceae</taxon>
        <taxon>Parkerioideae</taxon>
        <taxon>Ceratopteris</taxon>
    </lineage>
</organism>
<dbReference type="InterPro" id="IPR000210">
    <property type="entry name" value="BTB/POZ_dom"/>
</dbReference>
<keyword evidence="5" id="KW-1185">Reference proteome</keyword>
<dbReference type="Gene3D" id="3.30.710.10">
    <property type="entry name" value="Potassium Channel Kv1.1, Chain A"/>
    <property type="match status" value="1"/>
</dbReference>
<reference evidence="4 5" key="1">
    <citation type="submission" date="2021-08" db="EMBL/GenBank/DDBJ databases">
        <title>WGS assembly of Ceratopteris richardii.</title>
        <authorList>
            <person name="Marchant D.B."/>
            <person name="Chen G."/>
            <person name="Jenkins J."/>
            <person name="Shu S."/>
            <person name="Leebens-Mack J."/>
            <person name="Grimwood J."/>
            <person name="Schmutz J."/>
            <person name="Soltis P."/>
            <person name="Soltis D."/>
            <person name="Chen Z.-H."/>
        </authorList>
    </citation>
    <scope>NUCLEOTIDE SEQUENCE [LARGE SCALE GENOMIC DNA]</scope>
    <source>
        <strain evidence="4">Whitten #5841</strain>
        <tissue evidence="4">Leaf</tissue>
    </source>
</reference>
<evidence type="ECO:0000313" key="5">
    <source>
        <dbReference type="Proteomes" id="UP000825935"/>
    </source>
</evidence>
<dbReference type="SMART" id="SM00225">
    <property type="entry name" value="BTB"/>
    <property type="match status" value="1"/>
</dbReference>